<dbReference type="Proteomes" id="UP000735302">
    <property type="component" value="Unassembled WGS sequence"/>
</dbReference>
<gene>
    <name evidence="1" type="ORF">PoB_007053200</name>
</gene>
<name>A0AAV4DIE2_9GAST</name>
<dbReference type="AlphaFoldDB" id="A0AAV4DIE2"/>
<evidence type="ECO:0000313" key="2">
    <source>
        <dbReference type="Proteomes" id="UP000735302"/>
    </source>
</evidence>
<keyword evidence="2" id="KW-1185">Reference proteome</keyword>
<evidence type="ECO:0000313" key="1">
    <source>
        <dbReference type="EMBL" id="GFO44027.1"/>
    </source>
</evidence>
<proteinExistence type="predicted"/>
<accession>A0AAV4DIE2</accession>
<organism evidence="1 2">
    <name type="scientific">Plakobranchus ocellatus</name>
    <dbReference type="NCBI Taxonomy" id="259542"/>
    <lineage>
        <taxon>Eukaryota</taxon>
        <taxon>Metazoa</taxon>
        <taxon>Spiralia</taxon>
        <taxon>Lophotrochozoa</taxon>
        <taxon>Mollusca</taxon>
        <taxon>Gastropoda</taxon>
        <taxon>Heterobranchia</taxon>
        <taxon>Euthyneura</taxon>
        <taxon>Panpulmonata</taxon>
        <taxon>Sacoglossa</taxon>
        <taxon>Placobranchoidea</taxon>
        <taxon>Plakobranchidae</taxon>
        <taxon>Plakobranchus</taxon>
    </lineage>
</organism>
<reference evidence="1 2" key="1">
    <citation type="journal article" date="2021" name="Elife">
        <title>Chloroplast acquisition without the gene transfer in kleptoplastic sea slugs, Plakobranchus ocellatus.</title>
        <authorList>
            <person name="Maeda T."/>
            <person name="Takahashi S."/>
            <person name="Yoshida T."/>
            <person name="Shimamura S."/>
            <person name="Takaki Y."/>
            <person name="Nagai Y."/>
            <person name="Toyoda A."/>
            <person name="Suzuki Y."/>
            <person name="Arimoto A."/>
            <person name="Ishii H."/>
            <person name="Satoh N."/>
            <person name="Nishiyama T."/>
            <person name="Hasebe M."/>
            <person name="Maruyama T."/>
            <person name="Minagawa J."/>
            <person name="Obokata J."/>
            <person name="Shigenobu S."/>
        </authorList>
    </citation>
    <scope>NUCLEOTIDE SEQUENCE [LARGE SCALE GENOMIC DNA]</scope>
</reference>
<sequence>MSRTKTGVFTGFYHQEIPRYKTGELRVEETKDKGRIGGWTALQNHLLGKVVQGQRKEATLLVYEGRSRPSPLPVRAQISPSQK</sequence>
<protein>
    <submittedName>
        <fullName evidence="1">Uncharacterized protein</fullName>
    </submittedName>
</protein>
<dbReference type="EMBL" id="BLXT01007928">
    <property type="protein sequence ID" value="GFO44027.1"/>
    <property type="molecule type" value="Genomic_DNA"/>
</dbReference>
<comment type="caution">
    <text evidence="1">The sequence shown here is derived from an EMBL/GenBank/DDBJ whole genome shotgun (WGS) entry which is preliminary data.</text>
</comment>